<keyword evidence="3" id="KW-1185">Reference proteome</keyword>
<evidence type="ECO:0000313" key="3">
    <source>
        <dbReference type="Proteomes" id="UP001221142"/>
    </source>
</evidence>
<evidence type="ECO:0000313" key="2">
    <source>
        <dbReference type="EMBL" id="KAJ7603849.1"/>
    </source>
</evidence>
<protein>
    <submittedName>
        <fullName evidence="2">Uncharacterized protein</fullName>
    </submittedName>
</protein>
<comment type="caution">
    <text evidence="2">The sequence shown here is derived from an EMBL/GenBank/DDBJ whole genome shotgun (WGS) entry which is preliminary data.</text>
</comment>
<feature type="compositionally biased region" description="Basic and acidic residues" evidence="1">
    <location>
        <begin position="18"/>
        <end position="32"/>
    </location>
</feature>
<dbReference type="EMBL" id="JARKIF010000123">
    <property type="protein sequence ID" value="KAJ7603849.1"/>
    <property type="molecule type" value="Genomic_DNA"/>
</dbReference>
<dbReference type="Proteomes" id="UP001221142">
    <property type="component" value="Unassembled WGS sequence"/>
</dbReference>
<reference evidence="2" key="1">
    <citation type="submission" date="2023-03" db="EMBL/GenBank/DDBJ databases">
        <title>Massive genome expansion in bonnet fungi (Mycena s.s.) driven by repeated elements and novel gene families across ecological guilds.</title>
        <authorList>
            <consortium name="Lawrence Berkeley National Laboratory"/>
            <person name="Harder C.B."/>
            <person name="Miyauchi S."/>
            <person name="Viragh M."/>
            <person name="Kuo A."/>
            <person name="Thoen E."/>
            <person name="Andreopoulos B."/>
            <person name="Lu D."/>
            <person name="Skrede I."/>
            <person name="Drula E."/>
            <person name="Henrissat B."/>
            <person name="Morin E."/>
            <person name="Kohler A."/>
            <person name="Barry K."/>
            <person name="LaButti K."/>
            <person name="Morin E."/>
            <person name="Salamov A."/>
            <person name="Lipzen A."/>
            <person name="Mereny Z."/>
            <person name="Hegedus B."/>
            <person name="Baldrian P."/>
            <person name="Stursova M."/>
            <person name="Weitz H."/>
            <person name="Taylor A."/>
            <person name="Grigoriev I.V."/>
            <person name="Nagy L.G."/>
            <person name="Martin F."/>
            <person name="Kauserud H."/>
        </authorList>
    </citation>
    <scope>NUCLEOTIDE SEQUENCE</scope>
    <source>
        <strain evidence="2">9284</strain>
    </source>
</reference>
<evidence type="ECO:0000256" key="1">
    <source>
        <dbReference type="SAM" id="MobiDB-lite"/>
    </source>
</evidence>
<name>A0AAD7F8C3_9AGAR</name>
<organism evidence="2 3">
    <name type="scientific">Roridomyces roridus</name>
    <dbReference type="NCBI Taxonomy" id="1738132"/>
    <lineage>
        <taxon>Eukaryota</taxon>
        <taxon>Fungi</taxon>
        <taxon>Dikarya</taxon>
        <taxon>Basidiomycota</taxon>
        <taxon>Agaricomycotina</taxon>
        <taxon>Agaricomycetes</taxon>
        <taxon>Agaricomycetidae</taxon>
        <taxon>Agaricales</taxon>
        <taxon>Marasmiineae</taxon>
        <taxon>Mycenaceae</taxon>
        <taxon>Roridomyces</taxon>
    </lineage>
</organism>
<sequence length="199" mass="22754">MYWAELEEVGRGWMEEHGRGLNEELPPKEHGTRPSRNINGVARDSSYEIYSYGLHAVPELPDKSMRNWTEVQENQWNHRGKREHKAWDPTLLNIEVNLGVELVKVLPQGGAFVISSAHEWDHKGAYTFCIQCAFATGSLLIWKPLKFQHAVFSQRPKALNVKAFKEALSDTWARVMEEEEHLMEALAEEAKDAVSDEGL</sequence>
<gene>
    <name evidence="2" type="ORF">FB45DRAFT_881210</name>
</gene>
<dbReference type="AlphaFoldDB" id="A0AAD7F8C3"/>
<proteinExistence type="predicted"/>
<accession>A0AAD7F8C3</accession>
<feature type="region of interest" description="Disordered" evidence="1">
    <location>
        <begin position="18"/>
        <end position="39"/>
    </location>
</feature>